<keyword evidence="3" id="KW-1185">Reference proteome</keyword>
<reference evidence="2" key="1">
    <citation type="submission" date="2020-03" db="EMBL/GenBank/DDBJ databases">
        <title>A high-quality chromosome-level genome assembly of a woody plant with both climbing and erect habits, Rhamnella rubrinervis.</title>
        <authorList>
            <person name="Lu Z."/>
            <person name="Yang Y."/>
            <person name="Zhu X."/>
            <person name="Sun Y."/>
        </authorList>
    </citation>
    <scope>NUCLEOTIDE SEQUENCE</scope>
    <source>
        <strain evidence="2">BYM</strain>
        <tissue evidence="2">Leaf</tissue>
    </source>
</reference>
<name>A0A8K0E0Y5_9ROSA</name>
<evidence type="ECO:0000256" key="1">
    <source>
        <dbReference type="SAM" id="MobiDB-lite"/>
    </source>
</evidence>
<gene>
    <name evidence="2" type="ORF">FNV43_RR20153</name>
</gene>
<evidence type="ECO:0000313" key="2">
    <source>
        <dbReference type="EMBL" id="KAF3437400.1"/>
    </source>
</evidence>
<evidence type="ECO:0000313" key="3">
    <source>
        <dbReference type="Proteomes" id="UP000796880"/>
    </source>
</evidence>
<dbReference type="EMBL" id="VOIH02000009">
    <property type="protein sequence ID" value="KAF3437400.1"/>
    <property type="molecule type" value="Genomic_DNA"/>
</dbReference>
<dbReference type="Proteomes" id="UP000796880">
    <property type="component" value="Unassembled WGS sequence"/>
</dbReference>
<comment type="caution">
    <text evidence="2">The sequence shown here is derived from an EMBL/GenBank/DDBJ whole genome shotgun (WGS) entry which is preliminary data.</text>
</comment>
<dbReference type="PANTHER" id="PTHR36737:SF1">
    <property type="entry name" value="EXPRESSED PROTEIN"/>
    <property type="match status" value="1"/>
</dbReference>
<sequence length="560" mass="62314">MQDRQRESRRRATASLGQTQNIPAGEDFRNAARGCIALHITPEIFESVKSVWMESGWPMPLLHCDDWCMKKQQRLIKTSLKLIGPFPAVGFSRRCGWIDFDVVLDLVLGVSMDAIVELVGPDCIVSGQITPIWPLDVNLKFLELVRRELKLVREILDKMPVFYNLNAVEKREVLNILQIVRCILYHRKPADGMLMDRSSCSSVGHGPASSKVRSITLCRQQVLLRIDTPVGDDIRPGDGMNDPPLAKKGVGTPNKLDDEGLLRIDTPLGNDPPLAKKGRKLLMLTVLMKVRSLYPNSFDLLGVDKALWILDEPPLSSNSKNAMSQLSKSVDNKARDAPGGVPRSKLSLPWNGLWSEAHHWSNILWSADSQEMVNAINAVEEPSQWDTRYLALGCRRLQLNWNARTSNLLADRSSLRFAAVNPCEAQCNYLFIRPFTKAASQQLGLGEFTSAKTSKATQGSQSPRAACPSCSEPDPTTTEQHKCRPHHPNALNCSAIKDTNWRGVTPNVFSANRCRIGSAKAALVLLPVWARPRTSRPPKIPGMQCGDALHCILLQKYLSR</sequence>
<feature type="region of interest" description="Disordered" evidence="1">
    <location>
        <begin position="233"/>
        <end position="252"/>
    </location>
</feature>
<dbReference type="AlphaFoldDB" id="A0A8K0E0Y5"/>
<dbReference type="GO" id="GO:0009941">
    <property type="term" value="C:chloroplast envelope"/>
    <property type="evidence" value="ECO:0007669"/>
    <property type="project" value="TreeGrafter"/>
</dbReference>
<feature type="region of interest" description="Disordered" evidence="1">
    <location>
        <begin position="453"/>
        <end position="483"/>
    </location>
</feature>
<dbReference type="OrthoDB" id="1906820at2759"/>
<dbReference type="PANTHER" id="PTHR36737">
    <property type="entry name" value="EXPRESSED PROTEIN"/>
    <property type="match status" value="1"/>
</dbReference>
<organism evidence="2 3">
    <name type="scientific">Rhamnella rubrinervis</name>
    <dbReference type="NCBI Taxonomy" id="2594499"/>
    <lineage>
        <taxon>Eukaryota</taxon>
        <taxon>Viridiplantae</taxon>
        <taxon>Streptophyta</taxon>
        <taxon>Embryophyta</taxon>
        <taxon>Tracheophyta</taxon>
        <taxon>Spermatophyta</taxon>
        <taxon>Magnoliopsida</taxon>
        <taxon>eudicotyledons</taxon>
        <taxon>Gunneridae</taxon>
        <taxon>Pentapetalae</taxon>
        <taxon>rosids</taxon>
        <taxon>fabids</taxon>
        <taxon>Rosales</taxon>
        <taxon>Rhamnaceae</taxon>
        <taxon>rhamnoid group</taxon>
        <taxon>Rhamneae</taxon>
        <taxon>Rhamnella</taxon>
    </lineage>
</organism>
<protein>
    <submittedName>
        <fullName evidence="2">Uncharacterized protein</fullName>
    </submittedName>
</protein>
<feature type="compositionally biased region" description="Polar residues" evidence="1">
    <location>
        <begin position="453"/>
        <end position="463"/>
    </location>
</feature>
<proteinExistence type="predicted"/>
<accession>A0A8K0E0Y5</accession>